<dbReference type="InterPro" id="IPR035905">
    <property type="entry name" value="Barstar-like_sf"/>
</dbReference>
<organism evidence="3 4">
    <name type="scientific">Luteococcus peritonei</name>
    <dbReference type="NCBI Taxonomy" id="88874"/>
    <lineage>
        <taxon>Bacteria</taxon>
        <taxon>Bacillati</taxon>
        <taxon>Actinomycetota</taxon>
        <taxon>Actinomycetes</taxon>
        <taxon>Propionibacteriales</taxon>
        <taxon>Propionibacteriaceae</taxon>
        <taxon>Luteococcus</taxon>
    </lineage>
</organism>
<evidence type="ECO:0000259" key="2">
    <source>
        <dbReference type="Pfam" id="PF01337"/>
    </source>
</evidence>
<sequence>MSPQLPDGVRHVEIDLPAGRREAVTALVRALGLDELLGLEAGAHGTGLDALADALSELEAPVVLVLRDWQEMAWADPEGWQQLREVLDRRATNRLENWQGSIELPAFGVEPA</sequence>
<dbReference type="EMBL" id="JBHUFZ010000001">
    <property type="protein sequence ID" value="MFD1888634.1"/>
    <property type="molecule type" value="Genomic_DNA"/>
</dbReference>
<dbReference type="SUPFAM" id="SSF52038">
    <property type="entry name" value="Barstar-related"/>
    <property type="match status" value="1"/>
</dbReference>
<dbReference type="InterPro" id="IPR000468">
    <property type="entry name" value="Barstar"/>
</dbReference>
<proteinExistence type="inferred from homology"/>
<evidence type="ECO:0000256" key="1">
    <source>
        <dbReference type="ARBA" id="ARBA00006845"/>
    </source>
</evidence>
<dbReference type="Pfam" id="PF01337">
    <property type="entry name" value="Barstar"/>
    <property type="match status" value="1"/>
</dbReference>
<reference evidence="4" key="1">
    <citation type="journal article" date="2019" name="Int. J. Syst. Evol. Microbiol.">
        <title>The Global Catalogue of Microorganisms (GCM) 10K type strain sequencing project: providing services to taxonomists for standard genome sequencing and annotation.</title>
        <authorList>
            <consortium name="The Broad Institute Genomics Platform"/>
            <consortium name="The Broad Institute Genome Sequencing Center for Infectious Disease"/>
            <person name="Wu L."/>
            <person name="Ma J."/>
        </authorList>
    </citation>
    <scope>NUCLEOTIDE SEQUENCE [LARGE SCALE GENOMIC DNA]</scope>
    <source>
        <strain evidence="4">CAIM 431</strain>
    </source>
</reference>
<evidence type="ECO:0000313" key="4">
    <source>
        <dbReference type="Proteomes" id="UP001597326"/>
    </source>
</evidence>
<evidence type="ECO:0000313" key="3">
    <source>
        <dbReference type="EMBL" id="MFD1888634.1"/>
    </source>
</evidence>
<comment type="similarity">
    <text evidence="1">Belongs to the barstar family.</text>
</comment>
<dbReference type="Proteomes" id="UP001597326">
    <property type="component" value="Unassembled WGS sequence"/>
</dbReference>
<comment type="caution">
    <text evidence="3">The sequence shown here is derived from an EMBL/GenBank/DDBJ whole genome shotgun (WGS) entry which is preliminary data.</text>
</comment>
<keyword evidence="4" id="KW-1185">Reference proteome</keyword>
<name>A0ABW4RSJ8_9ACTN</name>
<gene>
    <name evidence="3" type="ORF">ACFSCS_00325</name>
</gene>
<protein>
    <submittedName>
        <fullName evidence="3">Barstar family protein</fullName>
    </submittedName>
</protein>
<dbReference type="Gene3D" id="3.30.370.10">
    <property type="entry name" value="Barstar-like"/>
    <property type="match status" value="1"/>
</dbReference>
<accession>A0ABW4RSJ8</accession>
<feature type="domain" description="Barstar (barnase inhibitor)" evidence="2">
    <location>
        <begin position="44"/>
        <end position="92"/>
    </location>
</feature>
<dbReference type="RefSeq" id="WP_343871703.1">
    <property type="nucleotide sequence ID" value="NZ_BAAAIX010000001.1"/>
</dbReference>